<organism evidence="1 2">
    <name type="scientific">Taxus chinensis</name>
    <name type="common">Chinese yew</name>
    <name type="synonym">Taxus wallichiana var. chinensis</name>
    <dbReference type="NCBI Taxonomy" id="29808"/>
    <lineage>
        <taxon>Eukaryota</taxon>
        <taxon>Viridiplantae</taxon>
        <taxon>Streptophyta</taxon>
        <taxon>Embryophyta</taxon>
        <taxon>Tracheophyta</taxon>
        <taxon>Spermatophyta</taxon>
        <taxon>Pinopsida</taxon>
        <taxon>Pinidae</taxon>
        <taxon>Conifers II</taxon>
        <taxon>Cupressales</taxon>
        <taxon>Taxaceae</taxon>
        <taxon>Taxus</taxon>
    </lineage>
</organism>
<evidence type="ECO:0000313" key="1">
    <source>
        <dbReference type="EMBL" id="KAH9304826.1"/>
    </source>
</evidence>
<evidence type="ECO:0000313" key="2">
    <source>
        <dbReference type="Proteomes" id="UP000824469"/>
    </source>
</evidence>
<keyword evidence="2" id="KW-1185">Reference proteome</keyword>
<feature type="non-terminal residue" evidence="1">
    <location>
        <position position="1"/>
    </location>
</feature>
<reference evidence="1 2" key="1">
    <citation type="journal article" date="2021" name="Nat. Plants">
        <title>The Taxus genome provides insights into paclitaxel biosynthesis.</title>
        <authorList>
            <person name="Xiong X."/>
            <person name="Gou J."/>
            <person name="Liao Q."/>
            <person name="Li Y."/>
            <person name="Zhou Q."/>
            <person name="Bi G."/>
            <person name="Li C."/>
            <person name="Du R."/>
            <person name="Wang X."/>
            <person name="Sun T."/>
            <person name="Guo L."/>
            <person name="Liang H."/>
            <person name="Lu P."/>
            <person name="Wu Y."/>
            <person name="Zhang Z."/>
            <person name="Ro D.K."/>
            <person name="Shang Y."/>
            <person name="Huang S."/>
            <person name="Yan J."/>
        </authorList>
    </citation>
    <scope>NUCLEOTIDE SEQUENCE [LARGE SCALE GENOMIC DNA]</scope>
    <source>
        <strain evidence="1">Ta-2019</strain>
    </source>
</reference>
<proteinExistence type="predicted"/>
<comment type="caution">
    <text evidence="1">The sequence shown here is derived from an EMBL/GenBank/DDBJ whole genome shotgun (WGS) entry which is preliminary data.</text>
</comment>
<sequence>RKATKMGAVTNAGRELIFVFQDQVSSSSTMTAGLMYKDIGDQLEVVSMASFYNTFVNGMVFLCHLSRKATKMGTLIDVGQDLIFLFQDQVLSSSTMEAGLMYKDIGDQLEVATEEMLQAGRIDEERIRAGKAPHAMDMSRYGLEPPPL</sequence>
<gene>
    <name evidence="1" type="ORF">KI387_009230</name>
</gene>
<dbReference type="AlphaFoldDB" id="A0AA38FJC3"/>
<feature type="non-terminal residue" evidence="1">
    <location>
        <position position="148"/>
    </location>
</feature>
<dbReference type="Proteomes" id="UP000824469">
    <property type="component" value="Unassembled WGS sequence"/>
</dbReference>
<dbReference type="EMBL" id="JAHRHJ020000008">
    <property type="protein sequence ID" value="KAH9304826.1"/>
    <property type="molecule type" value="Genomic_DNA"/>
</dbReference>
<accession>A0AA38FJC3</accession>
<name>A0AA38FJC3_TAXCH</name>
<protein>
    <submittedName>
        <fullName evidence="1">Uncharacterized protein</fullName>
    </submittedName>
</protein>